<dbReference type="Pfam" id="PF10145">
    <property type="entry name" value="PhageMin_Tail"/>
    <property type="match status" value="1"/>
</dbReference>
<keyword evidence="3" id="KW-0175">Coiled coil</keyword>
<feature type="domain" description="Phage tail tape measure protein" evidence="4">
    <location>
        <begin position="311"/>
        <end position="513"/>
    </location>
</feature>
<evidence type="ECO:0000256" key="3">
    <source>
        <dbReference type="SAM" id="Coils"/>
    </source>
</evidence>
<protein>
    <submittedName>
        <fullName evidence="5">Minor tail protein</fullName>
    </submittedName>
</protein>
<dbReference type="NCBIfam" id="TIGR01760">
    <property type="entry name" value="tape_meas_TP901"/>
    <property type="match status" value="1"/>
</dbReference>
<evidence type="ECO:0000313" key="5">
    <source>
        <dbReference type="EMBL" id="DAF48199.1"/>
    </source>
</evidence>
<proteinExistence type="predicted"/>
<evidence type="ECO:0000256" key="2">
    <source>
        <dbReference type="ARBA" id="ARBA00022612"/>
    </source>
</evidence>
<dbReference type="InterPro" id="IPR010090">
    <property type="entry name" value="Phage_tape_meas"/>
</dbReference>
<dbReference type="GO" id="GO:0098003">
    <property type="term" value="P:viral tail assembly"/>
    <property type="evidence" value="ECO:0007669"/>
    <property type="project" value="UniProtKB-KW"/>
</dbReference>
<organism evidence="5">
    <name type="scientific">Siphoviridae sp. ctJLl6</name>
    <dbReference type="NCBI Taxonomy" id="2827836"/>
    <lineage>
        <taxon>Viruses</taxon>
        <taxon>Duplodnaviria</taxon>
        <taxon>Heunggongvirae</taxon>
        <taxon>Uroviricota</taxon>
        <taxon>Caudoviricetes</taxon>
    </lineage>
</organism>
<sequence length="624" mass="67855">MADDFRINIESQVDLSKAKSDIDKFLSSYKNDKLKISVAFDTKNNELSKIQKEINQLKSHPIDIKVKTSGLNNLKKTQNDFKILKNLANEIGQKKVKIASLDSNKNSNQIKELSSQLRKLQSDYDVLYSSFSKNLSTSQIGQLNNILGKSSDRVAELNSKTKDLSENMSKATKPFNQLDAVVAGNKTLNWLNNNTKAAKEYGEVLEDLARKQKSATNAEELANYNKQVKSIISDAQVKGLAGKSAIDEIGRAFKQIGQFATTYGIIQNVEQLIVESISDLKDMNSILTEISKTSDLTTSQLKELGKSSFESASQFGKTAKDYLLGVQEMSRSGFYGEQAEELAKLSILGQAAGDMSADVSNSYLLATNAAYDYKGNAEKLNAVLDGQNMITNRNSVAMQDMAEATTQAGSQAAQYGVEIDQLSALVGTAVARTKKSGNEVGTALKALFINLQNTQNAKITGTFDKLGISMTKMVGDSELLKTPIELLKELSKVYTSLPEGSVEKADILTNIGGKHHANVLSSILSGYSDYEKMLKDYSEGTGSAAVEAEKSANNWEGSLNKLSNSWTSFVSNFANSDLIITGTNALTEFVKVLDTLTSNPLLTAGTIAGGFAFFKNLDKPEITR</sequence>
<accession>A0A8S5SC04</accession>
<reference evidence="5" key="1">
    <citation type="journal article" date="2021" name="Proc. Natl. Acad. Sci. U.S.A.">
        <title>A Catalog of Tens of Thousands of Viruses from Human Metagenomes Reveals Hidden Associations with Chronic Diseases.</title>
        <authorList>
            <person name="Tisza M.J."/>
            <person name="Buck C.B."/>
        </authorList>
    </citation>
    <scope>NUCLEOTIDE SEQUENCE</scope>
    <source>
        <strain evidence="5">CtJLl6</strain>
    </source>
</reference>
<evidence type="ECO:0000256" key="1">
    <source>
        <dbReference type="ARBA" id="ARBA00022465"/>
    </source>
</evidence>
<evidence type="ECO:0000259" key="4">
    <source>
        <dbReference type="Pfam" id="PF10145"/>
    </source>
</evidence>
<keyword evidence="2" id="KW-1188">Viral release from host cell</keyword>
<keyword evidence="1" id="KW-1245">Viral tail assembly</keyword>
<name>A0A8S5SC04_9CAUD</name>
<dbReference type="EMBL" id="BK032565">
    <property type="protein sequence ID" value="DAF48199.1"/>
    <property type="molecule type" value="Genomic_DNA"/>
</dbReference>
<dbReference type="PANTHER" id="PTHR37813">
    <property type="entry name" value="FELS-2 PROPHAGE PROTEIN"/>
    <property type="match status" value="1"/>
</dbReference>
<dbReference type="PANTHER" id="PTHR37813:SF1">
    <property type="entry name" value="FELS-2 PROPHAGE PROTEIN"/>
    <property type="match status" value="1"/>
</dbReference>
<feature type="coiled-coil region" evidence="3">
    <location>
        <begin position="84"/>
        <end position="123"/>
    </location>
</feature>